<organism evidence="3 4">
    <name type="scientific">Pedobacter alpinus</name>
    <dbReference type="NCBI Taxonomy" id="1590643"/>
    <lineage>
        <taxon>Bacteria</taxon>
        <taxon>Pseudomonadati</taxon>
        <taxon>Bacteroidota</taxon>
        <taxon>Sphingobacteriia</taxon>
        <taxon>Sphingobacteriales</taxon>
        <taxon>Sphingobacteriaceae</taxon>
        <taxon>Pedobacter</taxon>
    </lineage>
</organism>
<evidence type="ECO:0000256" key="1">
    <source>
        <dbReference type="ARBA" id="ARBA00023125"/>
    </source>
</evidence>
<feature type="domain" description="Endonuclease NucS C-terminal" evidence="2">
    <location>
        <begin position="285"/>
        <end position="343"/>
    </location>
</feature>
<evidence type="ECO:0000259" key="2">
    <source>
        <dbReference type="Pfam" id="PF01939"/>
    </source>
</evidence>
<dbReference type="InterPro" id="IPR011856">
    <property type="entry name" value="tRNA_endonuc-like_dom_sf"/>
</dbReference>
<gene>
    <name evidence="3" type="ORF">ACFSSE_14200</name>
</gene>
<keyword evidence="3" id="KW-0378">Hydrolase</keyword>
<proteinExistence type="predicted"/>
<comment type="caution">
    <text evidence="3">The sequence shown here is derived from an EMBL/GenBank/DDBJ whole genome shotgun (WGS) entry which is preliminary data.</text>
</comment>
<evidence type="ECO:0000313" key="4">
    <source>
        <dbReference type="Proteomes" id="UP001597546"/>
    </source>
</evidence>
<dbReference type="EMBL" id="JBHULV010000048">
    <property type="protein sequence ID" value="MFD2732858.1"/>
    <property type="molecule type" value="Genomic_DNA"/>
</dbReference>
<dbReference type="InterPro" id="IPR048301">
    <property type="entry name" value="NucS_C"/>
</dbReference>
<dbReference type="Gene3D" id="3.40.1350.10">
    <property type="match status" value="1"/>
</dbReference>
<dbReference type="GO" id="GO:0004519">
    <property type="term" value="F:endonuclease activity"/>
    <property type="evidence" value="ECO:0007669"/>
    <property type="project" value="UniProtKB-KW"/>
</dbReference>
<keyword evidence="3" id="KW-0540">Nuclease</keyword>
<dbReference type="Pfam" id="PF01939">
    <property type="entry name" value="NucS_C"/>
    <property type="match status" value="1"/>
</dbReference>
<protein>
    <submittedName>
        <fullName evidence="3">Endonuclease NucS domain-containing protein</fullName>
    </submittedName>
</protein>
<name>A0ABW5TWA2_9SPHI</name>
<dbReference type="RefSeq" id="WP_379046552.1">
    <property type="nucleotide sequence ID" value="NZ_JBHSKW010000060.1"/>
</dbReference>
<evidence type="ECO:0000313" key="3">
    <source>
        <dbReference type="EMBL" id="MFD2732858.1"/>
    </source>
</evidence>
<reference evidence="4" key="1">
    <citation type="journal article" date="2019" name="Int. J. Syst. Evol. Microbiol.">
        <title>The Global Catalogue of Microorganisms (GCM) 10K type strain sequencing project: providing services to taxonomists for standard genome sequencing and annotation.</title>
        <authorList>
            <consortium name="The Broad Institute Genomics Platform"/>
            <consortium name="The Broad Institute Genome Sequencing Center for Infectious Disease"/>
            <person name="Wu L."/>
            <person name="Ma J."/>
        </authorList>
    </citation>
    <scope>NUCLEOTIDE SEQUENCE [LARGE SCALE GENOMIC DNA]</scope>
    <source>
        <strain evidence="4">KCTC 42456</strain>
    </source>
</reference>
<dbReference type="CDD" id="cd22341">
    <property type="entry name" value="NucS-like"/>
    <property type="match status" value="1"/>
</dbReference>
<accession>A0ABW5TWA2</accession>
<keyword evidence="1" id="KW-0238">DNA-binding</keyword>
<keyword evidence="4" id="KW-1185">Reference proteome</keyword>
<dbReference type="Proteomes" id="UP001597546">
    <property type="component" value="Unassembled WGS sequence"/>
</dbReference>
<sequence>MTEIIIKEEALEQIIQKLQSFNWTGQTKQEIELIRQDFAQTYDKAKLNSLTKEDYFIGLGRQKGCISYDLEWGTLSLGSIKGGSKYKYGYETDFPKIKYLLQKVISVDASNPYKANGKLSTDLENIVSLSKEINGFKTGRTVIPKLLSIYFPDIFLPIFNDQNRFLNFFLVSGIDTENTGLALYFEYNYKLLKIKSRVEEITNRIFGNFEFATFLYHTFPKEQEIVIDGQPIILPVVQEEQKFEALEVQHYQTLLHRNMPRLFPKLKYFDEEQQMQKNGQYDTQVVGIMDMLTIDENGDFVIIEIKRKAKDLSIGQILRYMGWTKEELCKKGQSVRGLIVAESKDINLDFALKIVPDVKFLKLGLSITLVEQ</sequence>
<dbReference type="InterPro" id="IPR002793">
    <property type="entry name" value="Endonuclease_NucS"/>
</dbReference>
<keyword evidence="3" id="KW-0255">Endonuclease</keyword>